<evidence type="ECO:0000256" key="1">
    <source>
        <dbReference type="ARBA" id="ARBA00022737"/>
    </source>
</evidence>
<evidence type="ECO:0000313" key="3">
    <source>
        <dbReference type="EMBL" id="CAI9095178.1"/>
    </source>
</evidence>
<dbReference type="InterPro" id="IPR002885">
    <property type="entry name" value="PPR_rpt"/>
</dbReference>
<dbReference type="PANTHER" id="PTHR24015">
    <property type="entry name" value="OS07G0578800 PROTEIN-RELATED"/>
    <property type="match status" value="1"/>
</dbReference>
<protein>
    <submittedName>
        <fullName evidence="3">OLC1v1031061C1</fullName>
    </submittedName>
</protein>
<keyword evidence="1" id="KW-0677">Repeat</keyword>
<organism evidence="3 4">
    <name type="scientific">Oldenlandia corymbosa var. corymbosa</name>
    <dbReference type="NCBI Taxonomy" id="529605"/>
    <lineage>
        <taxon>Eukaryota</taxon>
        <taxon>Viridiplantae</taxon>
        <taxon>Streptophyta</taxon>
        <taxon>Embryophyta</taxon>
        <taxon>Tracheophyta</taxon>
        <taxon>Spermatophyta</taxon>
        <taxon>Magnoliopsida</taxon>
        <taxon>eudicotyledons</taxon>
        <taxon>Gunneridae</taxon>
        <taxon>Pentapetalae</taxon>
        <taxon>asterids</taxon>
        <taxon>lamiids</taxon>
        <taxon>Gentianales</taxon>
        <taxon>Rubiaceae</taxon>
        <taxon>Rubioideae</taxon>
        <taxon>Spermacoceae</taxon>
        <taxon>Hedyotis-Oldenlandia complex</taxon>
        <taxon>Oldenlandia</taxon>
    </lineage>
</organism>
<dbReference type="EMBL" id="OX459119">
    <property type="protein sequence ID" value="CAI9095178.1"/>
    <property type="molecule type" value="Genomic_DNA"/>
</dbReference>
<proteinExistence type="predicted"/>
<gene>
    <name evidence="3" type="ORF">OLC1_LOCUS6203</name>
</gene>
<dbReference type="GO" id="GO:0009451">
    <property type="term" value="P:RNA modification"/>
    <property type="evidence" value="ECO:0007669"/>
    <property type="project" value="InterPro"/>
</dbReference>
<sequence length="230" mass="25698">MGLCFFKRMIREGVEMDHNSYVFSLKGCGILSWIEIGSSVHCRIRKAGFVNDLIVRNALVHFYSEKGQLDDAKVVFFESSVKDVVSWTSLIDGFVRKNLADEALDLFGEMCSSGIEPNEVTMISLCSACSLKANLALARSVHELVLRKRVTCSLNLMNALLDMYVKCGDLAKAEEIFGKMDAKDVFSWTSMITGDEKHPHITAIWKVLNDICLLSSLEMSSSGQECYQDL</sequence>
<feature type="repeat" description="PPR" evidence="2">
    <location>
        <begin position="83"/>
        <end position="117"/>
    </location>
</feature>
<feature type="repeat" description="PPR" evidence="2">
    <location>
        <begin position="153"/>
        <end position="187"/>
    </location>
</feature>
<accession>A0AAV1CJC5</accession>
<dbReference type="FunFam" id="1.25.40.10:FF:000396">
    <property type="entry name" value="Pentatricopeptide repeat-containing protein At2g36730"/>
    <property type="match status" value="1"/>
</dbReference>
<dbReference type="PROSITE" id="PS51375">
    <property type="entry name" value="PPR"/>
    <property type="match status" value="2"/>
</dbReference>
<dbReference type="Gene3D" id="1.25.40.10">
    <property type="entry name" value="Tetratricopeptide repeat domain"/>
    <property type="match status" value="2"/>
</dbReference>
<dbReference type="NCBIfam" id="TIGR00756">
    <property type="entry name" value="PPR"/>
    <property type="match status" value="2"/>
</dbReference>
<dbReference type="InterPro" id="IPR046960">
    <property type="entry name" value="PPR_At4g14850-like_plant"/>
</dbReference>
<dbReference type="Proteomes" id="UP001161247">
    <property type="component" value="Chromosome 2"/>
</dbReference>
<reference evidence="3" key="1">
    <citation type="submission" date="2023-03" db="EMBL/GenBank/DDBJ databases">
        <authorList>
            <person name="Julca I."/>
        </authorList>
    </citation>
    <scope>NUCLEOTIDE SEQUENCE</scope>
</reference>
<dbReference type="AlphaFoldDB" id="A0AAV1CJC5"/>
<dbReference type="Pfam" id="PF13041">
    <property type="entry name" value="PPR_2"/>
    <property type="match status" value="1"/>
</dbReference>
<dbReference type="Pfam" id="PF01535">
    <property type="entry name" value="PPR"/>
    <property type="match status" value="1"/>
</dbReference>
<keyword evidence="4" id="KW-1185">Reference proteome</keyword>
<evidence type="ECO:0000256" key="2">
    <source>
        <dbReference type="PROSITE-ProRule" id="PRU00708"/>
    </source>
</evidence>
<dbReference type="InterPro" id="IPR011990">
    <property type="entry name" value="TPR-like_helical_dom_sf"/>
</dbReference>
<name>A0AAV1CJC5_OLDCO</name>
<dbReference type="PANTHER" id="PTHR24015:SF548">
    <property type="entry name" value="OS08G0340900 PROTEIN"/>
    <property type="match status" value="1"/>
</dbReference>
<dbReference type="GO" id="GO:0003723">
    <property type="term" value="F:RNA binding"/>
    <property type="evidence" value="ECO:0007669"/>
    <property type="project" value="InterPro"/>
</dbReference>
<evidence type="ECO:0000313" key="4">
    <source>
        <dbReference type="Proteomes" id="UP001161247"/>
    </source>
</evidence>